<evidence type="ECO:0000313" key="1">
    <source>
        <dbReference type="EMBL" id="AND42467.1"/>
    </source>
</evidence>
<dbReference type="Proteomes" id="UP000077856">
    <property type="component" value="Chromosome"/>
</dbReference>
<reference evidence="1 2" key="1">
    <citation type="submission" date="2016-04" db="EMBL/GenBank/DDBJ databases">
        <title>Complete genome sequence of Bacillus oceanisediminis strain 2691.</title>
        <authorList>
            <person name="Jeong H."/>
            <person name="Kim H.J."/>
            <person name="Lee D.-W."/>
        </authorList>
    </citation>
    <scope>NUCLEOTIDE SEQUENCE [LARGE SCALE GENOMIC DNA]</scope>
    <source>
        <strain evidence="1 2">2691</strain>
    </source>
</reference>
<proteinExistence type="predicted"/>
<gene>
    <name evidence="1" type="ORF">A361_26025</name>
</gene>
<name>A0A160MGH4_9BACI</name>
<organism evidence="1 2">
    <name type="scientific">Cytobacillus oceanisediminis 2691</name>
    <dbReference type="NCBI Taxonomy" id="1196031"/>
    <lineage>
        <taxon>Bacteria</taxon>
        <taxon>Bacillati</taxon>
        <taxon>Bacillota</taxon>
        <taxon>Bacilli</taxon>
        <taxon>Bacillales</taxon>
        <taxon>Bacillaceae</taxon>
        <taxon>Cytobacillus</taxon>
    </lineage>
</organism>
<evidence type="ECO:0000313" key="2">
    <source>
        <dbReference type="Proteomes" id="UP000077856"/>
    </source>
</evidence>
<sequence>MKGKGKILEALKIAEESIIMFLIKGFEEWNGLLSVFQLILEASSSPKCVSALPDPRGEALEPV</sequence>
<dbReference type="KEGG" id="bon:A361_26025"/>
<dbReference type="EMBL" id="CP015506">
    <property type="protein sequence ID" value="AND42467.1"/>
    <property type="molecule type" value="Genomic_DNA"/>
</dbReference>
<protein>
    <submittedName>
        <fullName evidence="1">Uncharacterized protein</fullName>
    </submittedName>
</protein>
<accession>A0A160MGH4</accession>
<dbReference type="AlphaFoldDB" id="A0A160MGH4"/>